<dbReference type="NCBIfam" id="NF033788">
    <property type="entry name" value="HTH_metalloreg"/>
    <property type="match status" value="1"/>
</dbReference>
<dbReference type="SUPFAM" id="SSF46785">
    <property type="entry name" value="Winged helix' DNA-binding domain"/>
    <property type="match status" value="1"/>
</dbReference>
<dbReference type="PRINTS" id="PR00778">
    <property type="entry name" value="HTHARSR"/>
</dbReference>
<keyword evidence="2" id="KW-0238">DNA-binding</keyword>
<evidence type="ECO:0000256" key="1">
    <source>
        <dbReference type="ARBA" id="ARBA00023015"/>
    </source>
</evidence>
<evidence type="ECO:0000259" key="5">
    <source>
        <dbReference type="PROSITE" id="PS50987"/>
    </source>
</evidence>
<dbReference type="RefSeq" id="WP_244925287.1">
    <property type="nucleotide sequence ID" value="NZ_CP033325.1"/>
</dbReference>
<comment type="caution">
    <text evidence="6">The sequence shown here is derived from an EMBL/GenBank/DDBJ whole genome shotgun (WGS) entry which is preliminary data.</text>
</comment>
<feature type="compositionally biased region" description="Low complexity" evidence="4">
    <location>
        <begin position="91"/>
        <end position="105"/>
    </location>
</feature>
<proteinExistence type="predicted"/>
<accession>A0ABV9D7Z2</accession>
<gene>
    <name evidence="6" type="ORF">ACFO3F_04360</name>
</gene>
<dbReference type="InterPro" id="IPR001845">
    <property type="entry name" value="HTH_ArsR_DNA-bd_dom"/>
</dbReference>
<dbReference type="Proteomes" id="UP001595955">
    <property type="component" value="Unassembled WGS sequence"/>
</dbReference>
<evidence type="ECO:0000256" key="3">
    <source>
        <dbReference type="ARBA" id="ARBA00023163"/>
    </source>
</evidence>
<dbReference type="InterPro" id="IPR051011">
    <property type="entry name" value="Metal_resp_trans_reg"/>
</dbReference>
<dbReference type="Pfam" id="PF12840">
    <property type="entry name" value="HTH_20"/>
    <property type="match status" value="1"/>
</dbReference>
<dbReference type="Gene3D" id="1.10.10.10">
    <property type="entry name" value="Winged helix-like DNA-binding domain superfamily/Winged helix DNA-binding domain"/>
    <property type="match status" value="1"/>
</dbReference>
<dbReference type="CDD" id="cd00090">
    <property type="entry name" value="HTH_ARSR"/>
    <property type="match status" value="1"/>
</dbReference>
<evidence type="ECO:0000313" key="7">
    <source>
        <dbReference type="Proteomes" id="UP001595955"/>
    </source>
</evidence>
<evidence type="ECO:0000256" key="2">
    <source>
        <dbReference type="ARBA" id="ARBA00023125"/>
    </source>
</evidence>
<name>A0ABV9D7Z2_9MICO</name>
<keyword evidence="1" id="KW-0805">Transcription regulation</keyword>
<protein>
    <submittedName>
        <fullName evidence="6">ArsR/SmtB family transcription factor</fullName>
    </submittedName>
</protein>
<reference evidence="7" key="1">
    <citation type="journal article" date="2019" name="Int. J. Syst. Evol. Microbiol.">
        <title>The Global Catalogue of Microorganisms (GCM) 10K type strain sequencing project: providing services to taxonomists for standard genome sequencing and annotation.</title>
        <authorList>
            <consortium name="The Broad Institute Genomics Platform"/>
            <consortium name="The Broad Institute Genome Sequencing Center for Infectious Disease"/>
            <person name="Wu L."/>
            <person name="Ma J."/>
        </authorList>
    </citation>
    <scope>NUCLEOTIDE SEQUENCE [LARGE SCALE GENOMIC DNA]</scope>
    <source>
        <strain evidence="7">JCM 3369</strain>
    </source>
</reference>
<dbReference type="EMBL" id="JBHSGF010000002">
    <property type="protein sequence ID" value="MFC4554472.1"/>
    <property type="molecule type" value="Genomic_DNA"/>
</dbReference>
<dbReference type="InterPro" id="IPR011991">
    <property type="entry name" value="ArsR-like_HTH"/>
</dbReference>
<dbReference type="InterPro" id="IPR036390">
    <property type="entry name" value="WH_DNA-bd_sf"/>
</dbReference>
<dbReference type="InterPro" id="IPR036388">
    <property type="entry name" value="WH-like_DNA-bd_sf"/>
</dbReference>
<keyword evidence="7" id="KW-1185">Reference proteome</keyword>
<dbReference type="PANTHER" id="PTHR43132:SF8">
    <property type="entry name" value="HTH-TYPE TRANSCRIPTIONAL REGULATOR KMTR"/>
    <property type="match status" value="1"/>
</dbReference>
<feature type="domain" description="HTH arsR-type" evidence="5">
    <location>
        <begin position="115"/>
        <end position="209"/>
    </location>
</feature>
<dbReference type="SMART" id="SM00418">
    <property type="entry name" value="HTH_ARSR"/>
    <property type="match status" value="1"/>
</dbReference>
<dbReference type="PANTHER" id="PTHR43132">
    <property type="entry name" value="ARSENICAL RESISTANCE OPERON REPRESSOR ARSR-RELATED"/>
    <property type="match status" value="1"/>
</dbReference>
<sequence length="217" mass="23001">MAPEWVLLSYWLPRDPPTSPGPPWRRLRTSGVAQTAEALVALPATAHTVGRLEGAAQDVVGRGGLASVWVARAATPEQERALAAALPTGPPVGVAEGAEAATAPSRPRPPGRPVPQDADLAHAAEVLRLLADRTRLAILAMLAGTELSVTAIAEAVDRPAPAVSQHLARLRAGRLVTSRREGTTVYYGQPDEHVAALVRNVLQHTEHVLYPVPPHHR</sequence>
<evidence type="ECO:0000256" key="4">
    <source>
        <dbReference type="SAM" id="MobiDB-lite"/>
    </source>
</evidence>
<evidence type="ECO:0000313" key="6">
    <source>
        <dbReference type="EMBL" id="MFC4554472.1"/>
    </source>
</evidence>
<organism evidence="6 7">
    <name type="scientific">Georgenia faecalis</name>
    <dbReference type="NCBI Taxonomy" id="2483799"/>
    <lineage>
        <taxon>Bacteria</taxon>
        <taxon>Bacillati</taxon>
        <taxon>Actinomycetota</taxon>
        <taxon>Actinomycetes</taxon>
        <taxon>Micrococcales</taxon>
        <taxon>Bogoriellaceae</taxon>
        <taxon>Georgenia</taxon>
    </lineage>
</organism>
<feature type="region of interest" description="Disordered" evidence="4">
    <location>
        <begin position="87"/>
        <end position="117"/>
    </location>
</feature>
<keyword evidence="3" id="KW-0804">Transcription</keyword>
<dbReference type="PROSITE" id="PS50987">
    <property type="entry name" value="HTH_ARSR_2"/>
    <property type="match status" value="1"/>
</dbReference>